<protein>
    <recommendedName>
        <fullName evidence="4">Haemolysin-type calcium binding-related domain-containing protein</fullName>
    </recommendedName>
</protein>
<dbReference type="Proteomes" id="UP001210261">
    <property type="component" value="Unassembled WGS sequence"/>
</dbReference>
<sequence>MQTGMNFSSLKASYTTTHWSALGEEIKNDKANSVPTTSNTTINEKDEGSKASNVVASSEVANNKFGDLHKQIVSHAIEKIAEIKNDIMKIWEELYGQDRPTSSIDSIKDITDLISGNIATRPPIQIGGSQSGISITQGFYQSLELSIKGTIVGQDGVKKELDLSISISQSFIQNIQINGSNSGNGSGSIVDKEEGAEIIDPLVIDYEGSGTELSDTTMSFDLDSDGKEDQISTLKKGSGFLALDKNNDGKINDGNELFGTQSGDGFKDLAQYDSNKDGKIDKNDPIYNKLRIWSPNEKGEGELVGLGEKGIGVIYLDAKDDKEYLMGEKGDLLGIKQKTSDFIRDDGSSGNIHHIDLVKDPIKSQQQNEQILNSMLNGNSLLGSKVYLENLSFSASWTETNFASTSISNNGNGGFNWSFSSATYKSFSFSFSLDSLHNATNGVSADISNIWKKLEESFKDIESIGSNNQPNSGLVDLLLKRFDEANYSKLNELLFNSSESESPFKNNLNLQELARLIS</sequence>
<organism evidence="2 3">
    <name type="scientific">Helicobacter ibis</name>
    <dbReference type="NCBI Taxonomy" id="2962633"/>
    <lineage>
        <taxon>Bacteria</taxon>
        <taxon>Pseudomonadati</taxon>
        <taxon>Campylobacterota</taxon>
        <taxon>Epsilonproteobacteria</taxon>
        <taxon>Campylobacterales</taxon>
        <taxon>Helicobacteraceae</taxon>
        <taxon>Helicobacter</taxon>
    </lineage>
</organism>
<name>A0ABT4VF79_9HELI</name>
<dbReference type="PANTHER" id="PTHR39431:SF1">
    <property type="entry name" value="FRPA_C-RELATED PROTEIN"/>
    <property type="match status" value="1"/>
</dbReference>
<evidence type="ECO:0000313" key="2">
    <source>
        <dbReference type="EMBL" id="MDA3968681.1"/>
    </source>
</evidence>
<evidence type="ECO:0008006" key="4">
    <source>
        <dbReference type="Google" id="ProtNLM"/>
    </source>
</evidence>
<evidence type="ECO:0000313" key="3">
    <source>
        <dbReference type="Proteomes" id="UP001210261"/>
    </source>
</evidence>
<gene>
    <name evidence="2" type="ORF">PF021_03215</name>
</gene>
<accession>A0ABT4VF79</accession>
<proteinExistence type="predicted"/>
<feature type="compositionally biased region" description="Polar residues" evidence="1">
    <location>
        <begin position="31"/>
        <end position="42"/>
    </location>
</feature>
<evidence type="ECO:0000256" key="1">
    <source>
        <dbReference type="SAM" id="MobiDB-lite"/>
    </source>
</evidence>
<reference evidence="2 3" key="1">
    <citation type="submission" date="2023-01" db="EMBL/GenBank/DDBJ databases">
        <title>Description of Helicobacter ibis sp. nov. isolated from faecal droppings of black-faced ibis (Theristicus melanopis).</title>
        <authorList>
            <person name="Lopez-Cantillo M."/>
            <person name="Vidal-Veuthey B."/>
            <person name="Mella A."/>
            <person name="De La Haba R."/>
            <person name="Collado L."/>
        </authorList>
    </citation>
    <scope>NUCLEOTIDE SEQUENCE [LARGE SCALE GENOMIC DNA]</scope>
    <source>
        <strain evidence="2 3">A82</strain>
    </source>
</reference>
<dbReference type="RefSeq" id="WP_271020956.1">
    <property type="nucleotide sequence ID" value="NZ_JAQHXR010000001.1"/>
</dbReference>
<dbReference type="PANTHER" id="PTHR39431">
    <property type="entry name" value="FRPA/C-RELATED PROTEIN"/>
    <property type="match status" value="1"/>
</dbReference>
<dbReference type="EMBL" id="JAQHXR010000001">
    <property type="protein sequence ID" value="MDA3968681.1"/>
    <property type="molecule type" value="Genomic_DNA"/>
</dbReference>
<comment type="caution">
    <text evidence="2">The sequence shown here is derived from an EMBL/GenBank/DDBJ whole genome shotgun (WGS) entry which is preliminary data.</text>
</comment>
<feature type="region of interest" description="Disordered" evidence="1">
    <location>
        <begin position="26"/>
        <end position="50"/>
    </location>
</feature>
<keyword evidence="3" id="KW-1185">Reference proteome</keyword>